<comment type="caution">
    <text evidence="1">The sequence shown here is derived from an EMBL/GenBank/DDBJ whole genome shotgun (WGS) entry which is preliminary data.</text>
</comment>
<name>A0AAV9WVE9_9PEZI</name>
<organism evidence="1 2">
    <name type="scientific">Orbilia ellipsospora</name>
    <dbReference type="NCBI Taxonomy" id="2528407"/>
    <lineage>
        <taxon>Eukaryota</taxon>
        <taxon>Fungi</taxon>
        <taxon>Dikarya</taxon>
        <taxon>Ascomycota</taxon>
        <taxon>Pezizomycotina</taxon>
        <taxon>Orbiliomycetes</taxon>
        <taxon>Orbiliales</taxon>
        <taxon>Orbiliaceae</taxon>
        <taxon>Orbilia</taxon>
    </lineage>
</organism>
<evidence type="ECO:0000313" key="1">
    <source>
        <dbReference type="EMBL" id="KAK6526448.1"/>
    </source>
</evidence>
<sequence>MRRLKTWLKNRLDVSLQELEAWIEEDEEMKTVRAEGMALKEKIKTTFDDNPSLQRSEGISWQISLYIMAEHNIGGYVSTSSVRVYHGSNATDDDDDYEHKNVNRTAWIPLSLKPDLEGICAHWIWCFESFSGNYKHGNLYVLFKLEYLQNGQPSVEAIILQDFSRSLRIEQNDGNETGDYMGFSIT</sequence>
<protein>
    <submittedName>
        <fullName evidence="1">Uncharacterized protein</fullName>
    </submittedName>
</protein>
<dbReference type="Proteomes" id="UP001365542">
    <property type="component" value="Unassembled WGS sequence"/>
</dbReference>
<gene>
    <name evidence="1" type="ORF">TWF694_005034</name>
</gene>
<dbReference type="EMBL" id="JAVHJO010000016">
    <property type="protein sequence ID" value="KAK6526448.1"/>
    <property type="molecule type" value="Genomic_DNA"/>
</dbReference>
<proteinExistence type="predicted"/>
<keyword evidence="2" id="KW-1185">Reference proteome</keyword>
<dbReference type="AlphaFoldDB" id="A0AAV9WVE9"/>
<evidence type="ECO:0000313" key="2">
    <source>
        <dbReference type="Proteomes" id="UP001365542"/>
    </source>
</evidence>
<accession>A0AAV9WVE9</accession>
<reference evidence="1 2" key="1">
    <citation type="submission" date="2019-10" db="EMBL/GenBank/DDBJ databases">
        <authorList>
            <person name="Palmer J.M."/>
        </authorList>
    </citation>
    <scope>NUCLEOTIDE SEQUENCE [LARGE SCALE GENOMIC DNA]</scope>
    <source>
        <strain evidence="1 2">TWF694</strain>
    </source>
</reference>